<dbReference type="OrthoDB" id="2357567at2"/>
<dbReference type="EMBL" id="UGGP01000001">
    <property type="protein sequence ID" value="STO09262.1"/>
    <property type="molecule type" value="Genomic_DNA"/>
</dbReference>
<feature type="transmembrane region" description="Helical" evidence="1">
    <location>
        <begin position="83"/>
        <end position="103"/>
    </location>
</feature>
<sequence length="156" mass="18023">MTKRERFNHLYEAGKRSTRQALLLGLFIILLGAIFWFTGERRLAELVWFVLFIPAIGFVKIGARTKTLLKFNDAPDYRRLVWYEYWSGMAVIVIFCLLIVSLLLRPEQANVLLLVVAFNLFAWIASSKLDQKLAKIDPEHVTQKAYGRGKVGFFPK</sequence>
<organism evidence="2 3">
    <name type="scientific">Exiguobacterium aurantiacum</name>
    <dbReference type="NCBI Taxonomy" id="33987"/>
    <lineage>
        <taxon>Bacteria</taxon>
        <taxon>Bacillati</taxon>
        <taxon>Bacillota</taxon>
        <taxon>Bacilli</taxon>
        <taxon>Bacillales</taxon>
        <taxon>Bacillales Family XII. Incertae Sedis</taxon>
        <taxon>Exiguobacterium</taxon>
    </lineage>
</organism>
<feature type="transmembrane region" description="Helical" evidence="1">
    <location>
        <begin position="109"/>
        <end position="126"/>
    </location>
</feature>
<keyword evidence="1" id="KW-1133">Transmembrane helix</keyword>
<proteinExistence type="predicted"/>
<dbReference type="Proteomes" id="UP000254060">
    <property type="component" value="Unassembled WGS sequence"/>
</dbReference>
<evidence type="ECO:0000256" key="1">
    <source>
        <dbReference type="SAM" id="Phobius"/>
    </source>
</evidence>
<feature type="transmembrane region" description="Helical" evidence="1">
    <location>
        <begin position="21"/>
        <end position="39"/>
    </location>
</feature>
<evidence type="ECO:0000313" key="3">
    <source>
        <dbReference type="Proteomes" id="UP000254060"/>
    </source>
</evidence>
<name>A0A377FWN7_9BACL</name>
<evidence type="ECO:0000313" key="2">
    <source>
        <dbReference type="EMBL" id="STO09262.1"/>
    </source>
</evidence>
<gene>
    <name evidence="2" type="ORF">NCTC13163_02679</name>
</gene>
<accession>A0A377FWN7</accession>
<keyword evidence="1" id="KW-0472">Membrane</keyword>
<dbReference type="RefSeq" id="WP_029333727.1">
    <property type="nucleotide sequence ID" value="NZ_UGGP01000001.1"/>
</dbReference>
<keyword evidence="1" id="KW-0812">Transmembrane</keyword>
<dbReference type="AlphaFoldDB" id="A0A377FWN7"/>
<feature type="transmembrane region" description="Helical" evidence="1">
    <location>
        <begin position="45"/>
        <end position="63"/>
    </location>
</feature>
<protein>
    <submittedName>
        <fullName evidence="2">Uncharacterized protein</fullName>
    </submittedName>
</protein>
<reference evidence="2 3" key="1">
    <citation type="submission" date="2018-06" db="EMBL/GenBank/DDBJ databases">
        <authorList>
            <consortium name="Pathogen Informatics"/>
            <person name="Doyle S."/>
        </authorList>
    </citation>
    <scope>NUCLEOTIDE SEQUENCE [LARGE SCALE GENOMIC DNA]</scope>
    <source>
        <strain evidence="2 3">NCTC13163</strain>
    </source>
</reference>